<gene>
    <name evidence="1" type="ORF">B0H17DRAFT_1337566</name>
</gene>
<organism evidence="1 2">
    <name type="scientific">Mycena rosella</name>
    <name type="common">Pink bonnet</name>
    <name type="synonym">Agaricus rosellus</name>
    <dbReference type="NCBI Taxonomy" id="1033263"/>
    <lineage>
        <taxon>Eukaryota</taxon>
        <taxon>Fungi</taxon>
        <taxon>Dikarya</taxon>
        <taxon>Basidiomycota</taxon>
        <taxon>Agaricomycotina</taxon>
        <taxon>Agaricomycetes</taxon>
        <taxon>Agaricomycetidae</taxon>
        <taxon>Agaricales</taxon>
        <taxon>Marasmiineae</taxon>
        <taxon>Mycenaceae</taxon>
        <taxon>Mycena</taxon>
    </lineage>
</organism>
<sequence>MVLHNSLDSRRLSQLPQRLRATAEKAAKGSAALDDLSRVVRAVRTIPRDQARLLLPVFYVHLDPSRIPQPDALEAAIYAKLYLPSISAAVASMNGLNDLGDLLCVPDEAARDLWPRVWPWIDFLHTNWSCIPGLDDSSKTNAILIHSQILLMLADDVETSAIVAATSDVRALIARAWVTILDDNSIISPPALMQGLGRHLNFLINGIGKQSNFREVVEGAGGALDHLASALVKHLDTAIATPKSPVPVASIRAVMVFLQGRTDINDRLHWLVLSSRIGASLVSALLYLHEPGTPSTDDTAQMCFMYLSIYLSQYAPNYIRIAEALEAGILRCIMLFAAYGEASPIHSMLQNLLGFVLPSGLVSYAVLLQMKKAFPDAKDLSQSAPFVNSALFPQWRTFATLAEARMKVLDDWEATGRLSRRACDNLECDQICDRHQRLPPRERGFMRALLNAEYRRVQYPLSLETIQFIARNPGKPFLIAFDFSAYTTPGGMTLDILTKDDRVVRKLKADLPTQWERLERAHGRMEVHFVAIADGADDVQLLLPMRANSSKFHDGLRRIASTVRPGEDAYQSGMRVGHDLNTLITVADREVIQTH</sequence>
<dbReference type="EMBL" id="JARKIE010000271">
    <property type="protein sequence ID" value="KAJ7659425.1"/>
    <property type="molecule type" value="Genomic_DNA"/>
</dbReference>
<evidence type="ECO:0000313" key="1">
    <source>
        <dbReference type="EMBL" id="KAJ7659425.1"/>
    </source>
</evidence>
<accession>A0AAD7CRF9</accession>
<dbReference type="AlphaFoldDB" id="A0AAD7CRF9"/>
<comment type="caution">
    <text evidence="1">The sequence shown here is derived from an EMBL/GenBank/DDBJ whole genome shotgun (WGS) entry which is preliminary data.</text>
</comment>
<proteinExistence type="predicted"/>
<dbReference type="Proteomes" id="UP001221757">
    <property type="component" value="Unassembled WGS sequence"/>
</dbReference>
<reference evidence="1" key="1">
    <citation type="submission" date="2023-03" db="EMBL/GenBank/DDBJ databases">
        <title>Massive genome expansion in bonnet fungi (Mycena s.s.) driven by repeated elements and novel gene families across ecological guilds.</title>
        <authorList>
            <consortium name="Lawrence Berkeley National Laboratory"/>
            <person name="Harder C.B."/>
            <person name="Miyauchi S."/>
            <person name="Viragh M."/>
            <person name="Kuo A."/>
            <person name="Thoen E."/>
            <person name="Andreopoulos B."/>
            <person name="Lu D."/>
            <person name="Skrede I."/>
            <person name="Drula E."/>
            <person name="Henrissat B."/>
            <person name="Morin E."/>
            <person name="Kohler A."/>
            <person name="Barry K."/>
            <person name="LaButti K."/>
            <person name="Morin E."/>
            <person name="Salamov A."/>
            <person name="Lipzen A."/>
            <person name="Mereny Z."/>
            <person name="Hegedus B."/>
            <person name="Baldrian P."/>
            <person name="Stursova M."/>
            <person name="Weitz H."/>
            <person name="Taylor A."/>
            <person name="Grigoriev I.V."/>
            <person name="Nagy L.G."/>
            <person name="Martin F."/>
            <person name="Kauserud H."/>
        </authorList>
    </citation>
    <scope>NUCLEOTIDE SEQUENCE</scope>
    <source>
        <strain evidence="1">CBHHK067</strain>
    </source>
</reference>
<keyword evidence="2" id="KW-1185">Reference proteome</keyword>
<evidence type="ECO:0000313" key="2">
    <source>
        <dbReference type="Proteomes" id="UP001221757"/>
    </source>
</evidence>
<name>A0AAD7CRF9_MYCRO</name>
<protein>
    <submittedName>
        <fullName evidence="1">Uncharacterized protein</fullName>
    </submittedName>
</protein>